<organism evidence="4 5">
    <name type="scientific">Vagococcus allomyrinae</name>
    <dbReference type="NCBI Taxonomy" id="2794353"/>
    <lineage>
        <taxon>Bacteria</taxon>
        <taxon>Bacillati</taxon>
        <taxon>Bacillota</taxon>
        <taxon>Bacilli</taxon>
        <taxon>Lactobacillales</taxon>
        <taxon>Enterococcaceae</taxon>
        <taxon>Vagococcus</taxon>
    </lineage>
</organism>
<dbReference type="PANTHER" id="PTHR30185:SF18">
    <property type="entry name" value="TRANSCRIPTIONAL REGULATOR MTLR"/>
    <property type="match status" value="1"/>
</dbReference>
<evidence type="ECO:0000256" key="2">
    <source>
        <dbReference type="ARBA" id="ARBA00023163"/>
    </source>
</evidence>
<feature type="domain" description="Mga helix-turn-helix" evidence="3">
    <location>
        <begin position="77"/>
        <end position="160"/>
    </location>
</feature>
<dbReference type="Proteomes" id="UP000674938">
    <property type="component" value="Unassembled WGS sequence"/>
</dbReference>
<dbReference type="Pfam" id="PF05043">
    <property type="entry name" value="Mga"/>
    <property type="match status" value="1"/>
</dbReference>
<sequence>MRELLDSSTKRRLEILEQLNRSSDWISSNELANTNKASLRTINSDVHFLKENWFPHLIIETSKKNGVRLSTPPSSHASVVYNNVIENSEAFQLLEKIFFNPDINIEDWEEEMFISESSLYRISNQLTNSLSHYDLVLQKRPCRVANENELYVRYFYTTFFSEVYGIHDWPFAVDRRKTVFMAKDIFEKSGYQVDETMHLNLAYVLAVSLERISQGFYTTITHPERITERHRAPFYLAEDQINEIITVLDLTLNDQVLDDLINSIYFIKALMIDQIDIHSLKDKLAQFLELIKDALDLEIDDHSRLNIKNVLTFTYLEHLTYPFDDFILFDRYEFNGTAIRNNFPAFTKVVEKGLKDMEEEMNFPWLSRFKNKVIYWIMVKWKRLPTILENKKEKANLMVFSDLGEEHANLLAEMIIKNFGTKVKISVYQGSIIFLEDEDRSQLDGYDYYVTTFFEEIIPADKIIVVDAIPSDQDWAKIRRAINKINKIDPAVLDYLKANT</sequence>
<keyword evidence="5" id="KW-1185">Reference proteome</keyword>
<keyword evidence="1" id="KW-0805">Transcription regulation</keyword>
<gene>
    <name evidence="4" type="ORF">I6N95_17040</name>
</gene>
<keyword evidence="2" id="KW-0804">Transcription</keyword>
<name>A0A940P7Y7_9ENTE</name>
<proteinExistence type="predicted"/>
<evidence type="ECO:0000259" key="3">
    <source>
        <dbReference type="Pfam" id="PF05043"/>
    </source>
</evidence>
<protein>
    <submittedName>
        <fullName evidence="4">Helix-turn-helix domain-containing protein</fullName>
    </submittedName>
</protein>
<dbReference type="AlphaFoldDB" id="A0A940P7Y7"/>
<comment type="caution">
    <text evidence="4">The sequence shown here is derived from an EMBL/GenBank/DDBJ whole genome shotgun (WGS) entry which is preliminary data.</text>
</comment>
<evidence type="ECO:0000256" key="1">
    <source>
        <dbReference type="ARBA" id="ARBA00023015"/>
    </source>
</evidence>
<dbReference type="InterPro" id="IPR007737">
    <property type="entry name" value="Mga_HTH"/>
</dbReference>
<dbReference type="Gene3D" id="1.10.10.10">
    <property type="entry name" value="Winged helix-like DNA-binding domain superfamily/Winged helix DNA-binding domain"/>
    <property type="match status" value="2"/>
</dbReference>
<dbReference type="InterPro" id="IPR036388">
    <property type="entry name" value="WH-like_DNA-bd_sf"/>
</dbReference>
<evidence type="ECO:0000313" key="4">
    <source>
        <dbReference type="EMBL" id="MBP1042725.1"/>
    </source>
</evidence>
<dbReference type="InterPro" id="IPR050661">
    <property type="entry name" value="BglG_antiterminators"/>
</dbReference>
<reference evidence="4" key="1">
    <citation type="submission" date="2020-12" db="EMBL/GenBank/DDBJ databases">
        <title>Vagococcus allomyrinae sp. nov. and Enterococcus lavae sp. nov., isolated from the larvae of Allomyrina dichotoma.</title>
        <authorList>
            <person name="Lee S.D."/>
        </authorList>
    </citation>
    <scope>NUCLEOTIDE SEQUENCE</scope>
    <source>
        <strain evidence="4">BWB3-3</strain>
    </source>
</reference>
<dbReference type="EMBL" id="JAEEGA010000012">
    <property type="protein sequence ID" value="MBP1042725.1"/>
    <property type="molecule type" value="Genomic_DNA"/>
</dbReference>
<dbReference type="RefSeq" id="WP_209530175.1">
    <property type="nucleotide sequence ID" value="NZ_JAEEGA010000012.1"/>
</dbReference>
<accession>A0A940P7Y7</accession>
<dbReference type="PANTHER" id="PTHR30185">
    <property type="entry name" value="CRYPTIC BETA-GLUCOSIDE BGL OPERON ANTITERMINATOR"/>
    <property type="match status" value="1"/>
</dbReference>
<evidence type="ECO:0000313" key="5">
    <source>
        <dbReference type="Proteomes" id="UP000674938"/>
    </source>
</evidence>